<accession>A0AA88IGI6</accession>
<comment type="caution">
    <text evidence="1">The sequence shown here is derived from an EMBL/GenBank/DDBJ whole genome shotgun (WGS) entry which is preliminary data.</text>
</comment>
<evidence type="ECO:0000313" key="1">
    <source>
        <dbReference type="EMBL" id="KAK2723811.1"/>
    </source>
</evidence>
<evidence type="ECO:0000313" key="2">
    <source>
        <dbReference type="Proteomes" id="UP001187531"/>
    </source>
</evidence>
<proteinExistence type="predicted"/>
<name>A0AA88IGI6_ARTSF</name>
<gene>
    <name evidence="1" type="ORF">QYM36_002230</name>
</gene>
<dbReference type="EMBL" id="JAVRJZ010000004">
    <property type="protein sequence ID" value="KAK2723811.1"/>
    <property type="molecule type" value="Genomic_DNA"/>
</dbReference>
<organism evidence="1 2">
    <name type="scientific">Artemia franciscana</name>
    <name type="common">Brine shrimp</name>
    <name type="synonym">Artemia sanfranciscana</name>
    <dbReference type="NCBI Taxonomy" id="6661"/>
    <lineage>
        <taxon>Eukaryota</taxon>
        <taxon>Metazoa</taxon>
        <taxon>Ecdysozoa</taxon>
        <taxon>Arthropoda</taxon>
        <taxon>Crustacea</taxon>
        <taxon>Branchiopoda</taxon>
        <taxon>Anostraca</taxon>
        <taxon>Artemiidae</taxon>
        <taxon>Artemia</taxon>
    </lineage>
</organism>
<protein>
    <submittedName>
        <fullName evidence="1">Uncharacterized protein</fullName>
    </submittedName>
</protein>
<dbReference type="AlphaFoldDB" id="A0AA88IGI6"/>
<reference evidence="1" key="1">
    <citation type="submission" date="2023-07" db="EMBL/GenBank/DDBJ databases">
        <title>Chromosome-level genome assembly of Artemia franciscana.</title>
        <authorList>
            <person name="Jo E."/>
        </authorList>
    </citation>
    <scope>NUCLEOTIDE SEQUENCE</scope>
    <source>
        <tissue evidence="1">Whole body</tissue>
    </source>
</reference>
<keyword evidence="2" id="KW-1185">Reference proteome</keyword>
<sequence>MFVTIATLELLTLKHESQTETTVLLSISCEIVGESFRGMFRTKSLWRALAFNQDRHRLDIKFCQPCKLQRCSITMTGLVLIDFDNNIHLIVPELALESRESQCNWQKLVLLPTISFALESTVTSMTLFQRYGSSILIAVLHPFSVTIIRMEHELIDGKVKFENNTHTLPSITSGLTIFKNDETFNVLISYNTQFVLAIWQDGERTVNWLDCSGSIILQTQVSRKGLILFQRENYSVECYRANSFDRSNSFGLKPVWEIEFTERALEISDMALFHILRFASFIISVGNDGIVRFTIGFDTDDISAATFLIQSE</sequence>
<dbReference type="Proteomes" id="UP001187531">
    <property type="component" value="Unassembled WGS sequence"/>
</dbReference>